<keyword evidence="4" id="KW-1185">Reference proteome</keyword>
<dbReference type="STRING" id="1121302.SAMN02745163_02445"/>
<dbReference type="Proteomes" id="UP000184310">
    <property type="component" value="Unassembled WGS sequence"/>
</dbReference>
<feature type="chain" id="PRO_5013382440" description="Ig-like domain (Group 3)" evidence="2">
    <location>
        <begin position="32"/>
        <end position="2832"/>
    </location>
</feature>
<evidence type="ECO:0000256" key="2">
    <source>
        <dbReference type="SAM" id="SignalP"/>
    </source>
</evidence>
<evidence type="ECO:0000313" key="3">
    <source>
        <dbReference type="EMBL" id="SHJ72938.1"/>
    </source>
</evidence>
<name>A0A1M6LP23_9CLOT</name>
<dbReference type="OrthoDB" id="9758209at2"/>
<keyword evidence="1" id="KW-0812">Transmembrane</keyword>
<feature type="signal peptide" evidence="2">
    <location>
        <begin position="1"/>
        <end position="31"/>
    </location>
</feature>
<keyword evidence="1" id="KW-0472">Membrane</keyword>
<feature type="transmembrane region" description="Helical" evidence="1">
    <location>
        <begin position="2807"/>
        <end position="2827"/>
    </location>
</feature>
<proteinExistence type="predicted"/>
<reference evidence="3 4" key="1">
    <citation type="submission" date="2016-11" db="EMBL/GenBank/DDBJ databases">
        <authorList>
            <person name="Jaros S."/>
            <person name="Januszkiewicz K."/>
            <person name="Wedrychowicz H."/>
        </authorList>
    </citation>
    <scope>NUCLEOTIDE SEQUENCE [LARGE SCALE GENOMIC DNA]</scope>
    <source>
        <strain evidence="3 4">DSM 21758</strain>
    </source>
</reference>
<protein>
    <recommendedName>
        <fullName evidence="5">Ig-like domain (Group 3)</fullName>
    </recommendedName>
</protein>
<evidence type="ECO:0008006" key="5">
    <source>
        <dbReference type="Google" id="ProtNLM"/>
    </source>
</evidence>
<dbReference type="RefSeq" id="WP_072987863.1">
    <property type="nucleotide sequence ID" value="NZ_FQZB01000010.1"/>
</dbReference>
<evidence type="ECO:0000313" key="4">
    <source>
        <dbReference type="Proteomes" id="UP000184310"/>
    </source>
</evidence>
<keyword evidence="2" id="KW-0732">Signal</keyword>
<evidence type="ECO:0000256" key="1">
    <source>
        <dbReference type="SAM" id="Phobius"/>
    </source>
</evidence>
<keyword evidence="1" id="KW-1133">Transmembrane helix</keyword>
<sequence>MNRKKLKTIITLALALTYFTSNSLTTVYAFADTTTNNQTNVQNNQTTDDKYKNFITTSHPLEQLNSATTASIASQNKDTTTFNNIRSSTSTVDKDSNLKLLATDDKTYFPLTPTSITNGLYKYDVPFESIYNNFKFTLEPKKNITKLNALLQNGNILEFNKINANLLYVLPLDIDSSSTFNNNNNKAIKSLVINYEDNTSTYIDFNYSTATPSTFSNIKKDYVVDDNKNLNVDLSFNINGNYIENNNRILINNELKIPTKKNTSSFNYENIKVDTKTTNNSVKLYTCDNLFQIYSKEVNLNNIIPISFDDETLNDSNFDTITHSIFNLTVPKIENDNDYIEIKTDDGKSFRLDKSHNSAAIDTYGKDDFNLSFYGVSTENNSTFKFTKKYTHDKTPLTIDSIKYHPENTPSYNFVDIYNNDAIKFDDKQTGTFPINIYTNKKLKDIKITDDLGNNLLPNDFKLNDSLTNNLNLKLTKSSTKVTVKATDQANYAADYNFTVDIPKDKYNVDFSNYSGSVIKIDNSNYKIISASNSGFTISLLNTDEKIDTSKLKIKNISKYNYTVKENNIIFTNIKNNIPNIGISYTDSFNRDINYNVNYFIDSISPTLTFKDPSPQPSKSDLSVVDLSFDYSDEGSDSNIKEIPIINSDTNLAKPTANTIYFELTNITANDTKVSLKNDTLKTKYDYNTNTLKGSFDFKNLLKNSDKLTDGTYRLKVISYDDACNKSNIISKDITIDNNDFQVNSKIPSDSNIIVNKVEITSDTNNKVISLNEKELFETNAKYLKSLTYKLYKANDLENEISLDTVKENEGNYVIKAIATDLRDNSTITSAPVKFSVDLNAPIIKVCENNDIYTYNTEDNKYYLKKDKNSFKVNITDTFTKFDPNSYILPEKREGFEEAIKADEVAVFLYPKKKSPNYNDLYADILNYSNTTSSIKLSPDMLTFDEHKNLNINFEKLKLVDGEYCIDILASDSFNQVNTASYNLVVDNLKPQASTNEYLLKHKGLLPNVDADADKIEKNSFYSFNSNVNLNFSLDTFTKTDVDNNFNIKIDEVNLSKVSVSINKVNSNNDKTNYKTQTFYKKDFENNKIPSISLSDSGIYEVKYTIYDFSNEPLEKSVLLAVLKKPEITLGYLDNGEFKPLKKRASLKNLINPVVKVKGVLGYNLDSDNKRCGYLTKFNQFSLIETDETYNQTKYNQDNLKFVCDNYSEGYFKLANIDNSELINLQDGRIRYNIQLSDIFDNSSNVLNSYFSIESNKPKINTTFTLKDKETNKDKQIDIKDDSNNFIQSLPKIDFTINKNYSDLDPDCTNIIITKVDKNGARHNVTSDFKQTISTSNFTPKITLEPNPNSDLTQGYYEVNAHFISYCENDITSNFSFIYDEEAPTCSVEYFKFNEDGSIGDNENPTNYENAVYTSNDNIGIKFNFHDNSDGFYAKNNNPNYDYKNAVTITNSEGKAIFNGNSTTSKTITTTKQTLPEGKYNINIESLDKSSNKLSTKFDLIVDKTKPVVKNNSASLINKCNLPNESTQSFYAFDSSLDLNISFNKATTNNNKNSFNIEVDEPYLASGTVEIKKVLSDTEEITFDKFDIKRDETTKSFKEITKTIDKNNPGIYEITAYFVDLSGNQTPYTVKVAVVTAPKITLGYLDSNKDFKEMKNDDSFNTNITPALKINGVLGTCSGKDVSYFLDKSSLKTLTSSNKEGIENILSNFKTLKYNGYTEQILALQKDQNLASLSDGLTNFNIQATDMFKNATFDSDDAVKLNGSFAIETKTQIKTKLNAKEISLADTKEKYINETPNIDIDILDNYSKLLTEDSNGNKIVNPNFKVVRANGKDDIETDCTSEFILKSAGYSDYCSKFKLVVNDTNSLKSGIYTVNLTAQPKSNCKPGSQSFTFVYDAEKPSYTIDLFKDNQNLNQPVIDEDYNVYIKDNTSNLKFNFKDNSTSFTRIPDATKLNKSISIATKDNPNFYKIAADDSTTDMLTAAQFNANTIYDVAVNCIDTCGNTLNTDKFKSNFKLYVDNEAPTVSLENNPIYTMNKENPTDSIKCYTKKDYIPEFKIQDLTPNTKLTVRYTLNNTSYSCSADKFNEELRKEIERLKTQLTKRNECKIDLSFSVTDLLDNSSTNNNYKFIFDSEAPQNNISVSGTDITKNTDIRATTFNNCNNFEIKVNDSNLNKQAFIERLKIRYLDTVSNNPTKDVIDRGRLLEIDSNNLKPYGDGYMFTMPLPGNGYYYVESTAIDFSNNSDATSSFNQFFTVDNTNINASLSGSTGFIRGKHYNTDLTFSVNVASHIAGFINSSYSLTRNGINVTNDFLTSNFDWQAVGGNLTFTLPTNSAAEGIYTFNYNINSLVGKSSDDSFNFIVDRTAPTLSNLSLNLGNGKIVNGVYYSNAESPNIRFNSSDTYTSNSNIVKKATINNRTYDLSGDYIPNELVAAEGTYNITISLTDEANNTSNYNYTVVVDRTRPSLSVNGFDGNSCSEDNEYYINHNITPQISVSDTNSEDIGARTISLDGSVYPLSTITSNGKHNYKVTVSDYAGNTTQFEKSFILDTVFPVITVDGVINNKYYNKNVTPSFRVDDITAKLTASLNSSSYDGATLTKDGDYILTLVAVDRALNRTEVKIIFTIDTVAPIITIKGILENQVNGGKLTPLISVDDARALINSLLNGEDYFGGDITESGKYTLIVRAVDLAGNVSTKSISFTLDATLPQIVVDGLENGKFYTEPVKPKVSASKDATIEMTLNGKPYNGEEISEKGDYELVITATDKLSNKSKAVYKFTIGSKEDAKKASNNGNNNKSNSYFKNISAKVAIPVGGGILIFGGYGGFMLFRKRKL</sequence>
<accession>A0A1M6LP23</accession>
<gene>
    <name evidence="3" type="ORF">SAMN02745163_02445</name>
</gene>
<dbReference type="EMBL" id="FQZB01000010">
    <property type="protein sequence ID" value="SHJ72938.1"/>
    <property type="molecule type" value="Genomic_DNA"/>
</dbReference>
<organism evidence="3 4">
    <name type="scientific">Clostridium cavendishii DSM 21758</name>
    <dbReference type="NCBI Taxonomy" id="1121302"/>
    <lineage>
        <taxon>Bacteria</taxon>
        <taxon>Bacillati</taxon>
        <taxon>Bacillota</taxon>
        <taxon>Clostridia</taxon>
        <taxon>Eubacteriales</taxon>
        <taxon>Clostridiaceae</taxon>
        <taxon>Clostridium</taxon>
    </lineage>
</organism>